<name>A0A7J2TKH4_ARCFL</name>
<evidence type="ECO:0000256" key="2">
    <source>
        <dbReference type="ARBA" id="ARBA00022741"/>
    </source>
</evidence>
<accession>A0A7J2TKH4</accession>
<evidence type="ECO:0000256" key="3">
    <source>
        <dbReference type="ARBA" id="ARBA00022840"/>
    </source>
</evidence>
<gene>
    <name evidence="5" type="ORF">ENP88_05835</name>
</gene>
<evidence type="ECO:0000256" key="1">
    <source>
        <dbReference type="ARBA" id="ARBA00022448"/>
    </source>
</evidence>
<dbReference type="Gene3D" id="3.40.50.300">
    <property type="entry name" value="P-loop containing nucleotide triphosphate hydrolases"/>
    <property type="match status" value="1"/>
</dbReference>
<feature type="domain" description="ABC transporter" evidence="4">
    <location>
        <begin position="3"/>
        <end position="223"/>
    </location>
</feature>
<proteinExistence type="predicted"/>
<dbReference type="GO" id="GO:0005524">
    <property type="term" value="F:ATP binding"/>
    <property type="evidence" value="ECO:0007669"/>
    <property type="project" value="UniProtKB-KW"/>
</dbReference>
<dbReference type="InterPro" id="IPR015854">
    <property type="entry name" value="ABC_transpr_LolD-like"/>
</dbReference>
<dbReference type="PROSITE" id="PS00211">
    <property type="entry name" value="ABC_TRANSPORTER_1"/>
    <property type="match status" value="1"/>
</dbReference>
<keyword evidence="3 5" id="KW-0067">ATP-binding</keyword>
<dbReference type="SUPFAM" id="SSF52540">
    <property type="entry name" value="P-loop containing nucleoside triphosphate hydrolases"/>
    <property type="match status" value="1"/>
</dbReference>
<dbReference type="GO" id="GO:0022857">
    <property type="term" value="F:transmembrane transporter activity"/>
    <property type="evidence" value="ECO:0007669"/>
    <property type="project" value="TreeGrafter"/>
</dbReference>
<dbReference type="InterPro" id="IPR003593">
    <property type="entry name" value="AAA+_ATPase"/>
</dbReference>
<reference evidence="5" key="1">
    <citation type="journal article" date="2020" name="mSystems">
        <title>Genome- and Community-Level Interaction Insights into Carbon Utilization and Element Cycling Functions of Hydrothermarchaeota in Hydrothermal Sediment.</title>
        <authorList>
            <person name="Zhou Z."/>
            <person name="Liu Y."/>
            <person name="Xu W."/>
            <person name="Pan J."/>
            <person name="Luo Z.H."/>
            <person name="Li M."/>
        </authorList>
    </citation>
    <scope>NUCLEOTIDE SEQUENCE [LARGE SCALE GENOMIC DNA]</scope>
    <source>
        <strain evidence="5">SpSt-26</strain>
    </source>
</reference>
<dbReference type="PROSITE" id="PS50893">
    <property type="entry name" value="ABC_TRANSPORTER_2"/>
    <property type="match status" value="1"/>
</dbReference>
<evidence type="ECO:0000313" key="5">
    <source>
        <dbReference type="EMBL" id="HEH35654.1"/>
    </source>
</evidence>
<keyword evidence="1" id="KW-0813">Transport</keyword>
<comment type="caution">
    <text evidence="5">The sequence shown here is derived from an EMBL/GenBank/DDBJ whole genome shotgun (WGS) entry which is preliminary data.</text>
</comment>
<protein>
    <submittedName>
        <fullName evidence="5">ABC transporter ATP-binding protein</fullName>
    </submittedName>
</protein>
<dbReference type="SMART" id="SM00382">
    <property type="entry name" value="AAA"/>
    <property type="match status" value="1"/>
</dbReference>
<dbReference type="EMBL" id="DSLA01000093">
    <property type="protein sequence ID" value="HEH35654.1"/>
    <property type="molecule type" value="Genomic_DNA"/>
</dbReference>
<dbReference type="InterPro" id="IPR017871">
    <property type="entry name" value="ABC_transporter-like_CS"/>
</dbReference>
<dbReference type="GO" id="GO:0005886">
    <property type="term" value="C:plasma membrane"/>
    <property type="evidence" value="ECO:0007669"/>
    <property type="project" value="TreeGrafter"/>
</dbReference>
<dbReference type="AlphaFoldDB" id="A0A7J2TKH4"/>
<dbReference type="InterPro" id="IPR017911">
    <property type="entry name" value="MacB-like_ATP-bd"/>
</dbReference>
<dbReference type="InterPro" id="IPR027417">
    <property type="entry name" value="P-loop_NTPase"/>
</dbReference>
<dbReference type="GO" id="GO:0098796">
    <property type="term" value="C:membrane protein complex"/>
    <property type="evidence" value="ECO:0007669"/>
    <property type="project" value="UniProtKB-ARBA"/>
</dbReference>
<sequence>MSVELIDVHKVYKTKYYEVRAINGITMKIDDGEFIAVMGPSGSGKSTLLYLIGCLDRPTKGEVIIDGVETSKLGDEELTMLRREKLGFVFQQYNLISTLTALENVELPMIFRGVPKNERKRRAMELLKLVGIEDVAERKPMEMSGGQQQRVAIARAMANEPRILLCDEPTGNLDSKSGRQIMGIIKELNEEKGVTVILVTHDPSMAEFAERIVKLRDGRLQDVP</sequence>
<evidence type="ECO:0000259" key="4">
    <source>
        <dbReference type="PROSITE" id="PS50893"/>
    </source>
</evidence>
<organism evidence="5">
    <name type="scientific">Archaeoglobus fulgidus</name>
    <dbReference type="NCBI Taxonomy" id="2234"/>
    <lineage>
        <taxon>Archaea</taxon>
        <taxon>Methanobacteriati</taxon>
        <taxon>Methanobacteriota</taxon>
        <taxon>Archaeoglobi</taxon>
        <taxon>Archaeoglobales</taxon>
        <taxon>Archaeoglobaceae</taxon>
        <taxon>Archaeoglobus</taxon>
    </lineage>
</organism>
<dbReference type="FunFam" id="3.40.50.300:FF:000032">
    <property type="entry name" value="Export ABC transporter ATP-binding protein"/>
    <property type="match status" value="1"/>
</dbReference>
<dbReference type="Pfam" id="PF00005">
    <property type="entry name" value="ABC_tran"/>
    <property type="match status" value="1"/>
</dbReference>
<keyword evidence="2" id="KW-0547">Nucleotide-binding</keyword>
<dbReference type="GO" id="GO:0016887">
    <property type="term" value="F:ATP hydrolysis activity"/>
    <property type="evidence" value="ECO:0007669"/>
    <property type="project" value="InterPro"/>
</dbReference>
<dbReference type="InterPro" id="IPR003439">
    <property type="entry name" value="ABC_transporter-like_ATP-bd"/>
</dbReference>
<dbReference type="CDD" id="cd03255">
    <property type="entry name" value="ABC_MJ0796_LolCDE_FtsE"/>
    <property type="match status" value="1"/>
</dbReference>
<dbReference type="PANTHER" id="PTHR24220:SF86">
    <property type="entry name" value="ABC TRANSPORTER ABCH.1"/>
    <property type="match status" value="1"/>
</dbReference>
<dbReference type="PANTHER" id="PTHR24220">
    <property type="entry name" value="IMPORT ATP-BINDING PROTEIN"/>
    <property type="match status" value="1"/>
</dbReference>